<dbReference type="CDD" id="cd18787">
    <property type="entry name" value="SF2_C_DEAD"/>
    <property type="match status" value="1"/>
</dbReference>
<dbReference type="SUPFAM" id="SSF52540">
    <property type="entry name" value="P-loop containing nucleoside triphosphate hydrolases"/>
    <property type="match status" value="1"/>
</dbReference>
<evidence type="ECO:0000259" key="11">
    <source>
        <dbReference type="PROSITE" id="PS51195"/>
    </source>
</evidence>
<reference evidence="12 13" key="1">
    <citation type="submission" date="2022-11" db="EMBL/GenBank/DDBJ databases">
        <title>The characterization of three novel Bacteroidetes species and genomic analysis of their roles in tidal elemental geochemical cycles.</title>
        <authorList>
            <person name="Ma K.-J."/>
        </authorList>
    </citation>
    <scope>NUCLEOTIDE SEQUENCE [LARGE SCALE GENOMIC DNA]</scope>
    <source>
        <strain evidence="12 13">M82</strain>
    </source>
</reference>
<feature type="short sequence motif" description="Q motif" evidence="6">
    <location>
        <begin position="1"/>
        <end position="29"/>
    </location>
</feature>
<dbReference type="PANTHER" id="PTHR47959:SF13">
    <property type="entry name" value="ATP-DEPENDENT RNA HELICASE RHLE"/>
    <property type="match status" value="1"/>
</dbReference>
<keyword evidence="3 7" id="KW-0347">Helicase</keyword>
<dbReference type="InterPro" id="IPR027417">
    <property type="entry name" value="P-loop_NTPase"/>
</dbReference>
<keyword evidence="13" id="KW-1185">Reference proteome</keyword>
<evidence type="ECO:0000256" key="8">
    <source>
        <dbReference type="SAM" id="MobiDB-lite"/>
    </source>
</evidence>
<name>A0ABT3RKD1_9BACT</name>
<dbReference type="PROSITE" id="PS00039">
    <property type="entry name" value="DEAD_ATP_HELICASE"/>
    <property type="match status" value="1"/>
</dbReference>
<dbReference type="PANTHER" id="PTHR47959">
    <property type="entry name" value="ATP-DEPENDENT RNA HELICASE RHLE-RELATED"/>
    <property type="match status" value="1"/>
</dbReference>
<dbReference type="InterPro" id="IPR000629">
    <property type="entry name" value="RNA-helicase_DEAD-box_CS"/>
</dbReference>
<comment type="similarity">
    <text evidence="5 7">Belongs to the DEAD box helicase family.</text>
</comment>
<dbReference type="GO" id="GO:0004386">
    <property type="term" value="F:helicase activity"/>
    <property type="evidence" value="ECO:0007669"/>
    <property type="project" value="UniProtKB-KW"/>
</dbReference>
<dbReference type="InterPro" id="IPR001650">
    <property type="entry name" value="Helicase_C-like"/>
</dbReference>
<dbReference type="InterPro" id="IPR014014">
    <property type="entry name" value="RNA_helicase_DEAD_Q_motif"/>
</dbReference>
<evidence type="ECO:0000259" key="9">
    <source>
        <dbReference type="PROSITE" id="PS51192"/>
    </source>
</evidence>
<evidence type="ECO:0000256" key="6">
    <source>
        <dbReference type="PROSITE-ProRule" id="PRU00552"/>
    </source>
</evidence>
<comment type="caution">
    <text evidence="12">The sequence shown here is derived from an EMBL/GenBank/DDBJ whole genome shotgun (WGS) entry which is preliminary data.</text>
</comment>
<feature type="domain" description="Helicase C-terminal" evidence="10">
    <location>
        <begin position="231"/>
        <end position="384"/>
    </location>
</feature>
<dbReference type="Gene3D" id="3.40.50.300">
    <property type="entry name" value="P-loop containing nucleotide triphosphate hydrolases"/>
    <property type="match status" value="2"/>
</dbReference>
<keyword evidence="2 7" id="KW-0378">Hydrolase</keyword>
<keyword evidence="4 7" id="KW-0067">ATP-binding</keyword>
<dbReference type="Pfam" id="PF00270">
    <property type="entry name" value="DEAD"/>
    <property type="match status" value="1"/>
</dbReference>
<evidence type="ECO:0000256" key="4">
    <source>
        <dbReference type="ARBA" id="ARBA00022840"/>
    </source>
</evidence>
<dbReference type="SMART" id="SM00487">
    <property type="entry name" value="DEXDc"/>
    <property type="match status" value="1"/>
</dbReference>
<evidence type="ECO:0000256" key="3">
    <source>
        <dbReference type="ARBA" id="ARBA00022806"/>
    </source>
</evidence>
<dbReference type="PROSITE" id="PS51192">
    <property type="entry name" value="HELICASE_ATP_BIND_1"/>
    <property type="match status" value="1"/>
</dbReference>
<proteinExistence type="inferred from homology"/>
<keyword evidence="1 7" id="KW-0547">Nucleotide-binding</keyword>
<dbReference type="EMBL" id="JAPFQO010000012">
    <property type="protein sequence ID" value="MCX2741655.1"/>
    <property type="molecule type" value="Genomic_DNA"/>
</dbReference>
<evidence type="ECO:0000313" key="12">
    <source>
        <dbReference type="EMBL" id="MCX2741655.1"/>
    </source>
</evidence>
<accession>A0ABT3RKD1</accession>
<evidence type="ECO:0000313" key="13">
    <source>
        <dbReference type="Proteomes" id="UP001207228"/>
    </source>
</evidence>
<dbReference type="InterPro" id="IPR014001">
    <property type="entry name" value="Helicase_ATP-bd"/>
</dbReference>
<evidence type="ECO:0000259" key="10">
    <source>
        <dbReference type="PROSITE" id="PS51194"/>
    </source>
</evidence>
<dbReference type="RefSeq" id="WP_266053889.1">
    <property type="nucleotide sequence ID" value="NZ_JAPFQO010000012.1"/>
</dbReference>
<organism evidence="12 13">
    <name type="scientific">Pontibacter anaerobius</name>
    <dbReference type="NCBI Taxonomy" id="2993940"/>
    <lineage>
        <taxon>Bacteria</taxon>
        <taxon>Pseudomonadati</taxon>
        <taxon>Bacteroidota</taxon>
        <taxon>Cytophagia</taxon>
        <taxon>Cytophagales</taxon>
        <taxon>Hymenobacteraceae</taxon>
        <taxon>Pontibacter</taxon>
    </lineage>
</organism>
<dbReference type="Pfam" id="PF00271">
    <property type="entry name" value="Helicase_C"/>
    <property type="match status" value="1"/>
</dbReference>
<gene>
    <name evidence="12" type="ORF">OO017_16975</name>
</gene>
<dbReference type="CDD" id="cd00268">
    <property type="entry name" value="DEADc"/>
    <property type="match status" value="1"/>
</dbReference>
<evidence type="ECO:0000256" key="7">
    <source>
        <dbReference type="RuleBase" id="RU000492"/>
    </source>
</evidence>
<dbReference type="PROSITE" id="PS51195">
    <property type="entry name" value="Q_MOTIF"/>
    <property type="match status" value="1"/>
</dbReference>
<evidence type="ECO:0000256" key="1">
    <source>
        <dbReference type="ARBA" id="ARBA00022741"/>
    </source>
</evidence>
<sequence length="448" mass="48631">MTFENLNLIEPILKALKTEGYTTPTPIQAKSIPLILEKKDLLGCAQTGTGKTAAFSIPILQLLHEKQGDDRGQRKIKALILTPTRELALQIGDSMAAYGKHTGLKHTVIFGGVPQKKQTDALRAGVDILIATPGRLLDLMAQKYVHLQHIELFVLDEADRMLDMGFVNDVKKVLKVLPEKKQSLFFSATMAPEIMKLSDSILVNPAKVEVTPVSSTANTIQQSVYYVKGPDKRKLLLHLLKDEEMESVLVFTRTKRGADRVAKDIAKAGVTAEAIHGNKAQNARVRALDNFKSRKTRVLVATDIAARGIDVDDLSHVVNYELPNEPETYVHRIGRTGRAGASGIALSFCGADEVPYLASIQKLISKNVPVIDNHPFPLTAKDFAEAASTVKEQKKKGGRGGRGSWGNKPSGDGKRSSGSATSNRPAGGPRNGGGNRTNGNRNRTHQSS</sequence>
<feature type="region of interest" description="Disordered" evidence="8">
    <location>
        <begin position="389"/>
        <end position="448"/>
    </location>
</feature>
<dbReference type="InterPro" id="IPR044742">
    <property type="entry name" value="DEAD/DEAH_RhlB"/>
</dbReference>
<dbReference type="SMART" id="SM00490">
    <property type="entry name" value="HELICc"/>
    <property type="match status" value="1"/>
</dbReference>
<dbReference type="InterPro" id="IPR050079">
    <property type="entry name" value="DEAD_box_RNA_helicase"/>
</dbReference>
<evidence type="ECO:0000256" key="2">
    <source>
        <dbReference type="ARBA" id="ARBA00022801"/>
    </source>
</evidence>
<protein>
    <submittedName>
        <fullName evidence="12">DEAD/DEAH box helicase</fullName>
    </submittedName>
</protein>
<dbReference type="InterPro" id="IPR011545">
    <property type="entry name" value="DEAD/DEAH_box_helicase_dom"/>
</dbReference>
<evidence type="ECO:0000256" key="5">
    <source>
        <dbReference type="ARBA" id="ARBA00038437"/>
    </source>
</evidence>
<feature type="domain" description="Helicase ATP-binding" evidence="9">
    <location>
        <begin position="32"/>
        <end position="208"/>
    </location>
</feature>
<dbReference type="PROSITE" id="PS51194">
    <property type="entry name" value="HELICASE_CTER"/>
    <property type="match status" value="1"/>
</dbReference>
<feature type="domain" description="DEAD-box RNA helicase Q" evidence="11">
    <location>
        <begin position="1"/>
        <end position="29"/>
    </location>
</feature>
<dbReference type="Proteomes" id="UP001207228">
    <property type="component" value="Unassembled WGS sequence"/>
</dbReference>